<accession>A0A4C1U873</accession>
<dbReference type="EMBL" id="BGZK01000138">
    <property type="protein sequence ID" value="GBP22307.1"/>
    <property type="molecule type" value="Genomic_DNA"/>
</dbReference>
<dbReference type="OrthoDB" id="426210at2759"/>
<protein>
    <submittedName>
        <fullName evidence="1">Uncharacterized protein</fullName>
    </submittedName>
</protein>
<comment type="caution">
    <text evidence="1">The sequence shown here is derived from an EMBL/GenBank/DDBJ whole genome shotgun (WGS) entry which is preliminary data.</text>
</comment>
<keyword evidence="2" id="KW-1185">Reference proteome</keyword>
<gene>
    <name evidence="1" type="ORF">EVAR_22593_1</name>
</gene>
<dbReference type="AlphaFoldDB" id="A0A4C1U873"/>
<name>A0A4C1U873_EUMVA</name>
<reference evidence="1 2" key="1">
    <citation type="journal article" date="2019" name="Commun. Biol.">
        <title>The bagworm genome reveals a unique fibroin gene that provides high tensile strength.</title>
        <authorList>
            <person name="Kono N."/>
            <person name="Nakamura H."/>
            <person name="Ohtoshi R."/>
            <person name="Tomita M."/>
            <person name="Numata K."/>
            <person name="Arakawa K."/>
        </authorList>
    </citation>
    <scope>NUCLEOTIDE SEQUENCE [LARGE SCALE GENOMIC DNA]</scope>
</reference>
<dbReference type="Proteomes" id="UP000299102">
    <property type="component" value="Unassembled WGS sequence"/>
</dbReference>
<proteinExistence type="predicted"/>
<evidence type="ECO:0000313" key="2">
    <source>
        <dbReference type="Proteomes" id="UP000299102"/>
    </source>
</evidence>
<organism evidence="1 2">
    <name type="scientific">Eumeta variegata</name>
    <name type="common">Bagworm moth</name>
    <name type="synonym">Eumeta japonica</name>
    <dbReference type="NCBI Taxonomy" id="151549"/>
    <lineage>
        <taxon>Eukaryota</taxon>
        <taxon>Metazoa</taxon>
        <taxon>Ecdysozoa</taxon>
        <taxon>Arthropoda</taxon>
        <taxon>Hexapoda</taxon>
        <taxon>Insecta</taxon>
        <taxon>Pterygota</taxon>
        <taxon>Neoptera</taxon>
        <taxon>Endopterygota</taxon>
        <taxon>Lepidoptera</taxon>
        <taxon>Glossata</taxon>
        <taxon>Ditrysia</taxon>
        <taxon>Tineoidea</taxon>
        <taxon>Psychidae</taxon>
        <taxon>Oiketicinae</taxon>
        <taxon>Eumeta</taxon>
    </lineage>
</organism>
<evidence type="ECO:0000313" key="1">
    <source>
        <dbReference type="EMBL" id="GBP22307.1"/>
    </source>
</evidence>
<sequence>MRSINSCTLTATDPVVKRAHVLGDFMHLCHWSQFDTIRNINKRYPDLVLASFSELTVTGAGSMYPLDLHKLLDYFASVYNQDTVDEFDSYLDSDTISANATTNIVVFRDEVLKKIKQLDKNKSPGADRFLAFFVQRILVASSLTFLKDALRLKYNHWKHVASNCI</sequence>